<dbReference type="Proteomes" id="UP000639772">
    <property type="component" value="Unassembled WGS sequence"/>
</dbReference>
<dbReference type="AlphaFoldDB" id="A0A835PHC8"/>
<keyword evidence="1" id="KW-1133">Transmembrane helix</keyword>
<keyword evidence="1" id="KW-0472">Membrane</keyword>
<sequence>MEAVSGSSVEQTTNPTVNKLHIRGSAGLGATFFLGFLLTLINITKKKLDLFSQPAAYSCETPSPCRIRVSGSV</sequence>
<gene>
    <name evidence="2" type="ORF">HPP92_026263</name>
</gene>
<reference evidence="2 3" key="1">
    <citation type="journal article" date="2020" name="Nat. Food">
        <title>A phased Vanilla planifolia genome enables genetic improvement of flavour and production.</title>
        <authorList>
            <person name="Hasing T."/>
            <person name="Tang H."/>
            <person name="Brym M."/>
            <person name="Khazi F."/>
            <person name="Huang T."/>
            <person name="Chambers A.H."/>
        </authorList>
    </citation>
    <scope>NUCLEOTIDE SEQUENCE [LARGE SCALE GENOMIC DNA]</scope>
    <source>
        <tissue evidence="2">Leaf</tissue>
    </source>
</reference>
<dbReference type="EMBL" id="JADCNM010000060">
    <property type="protein sequence ID" value="KAG0451458.1"/>
    <property type="molecule type" value="Genomic_DNA"/>
</dbReference>
<comment type="caution">
    <text evidence="2">The sequence shown here is derived from an EMBL/GenBank/DDBJ whole genome shotgun (WGS) entry which is preliminary data.</text>
</comment>
<evidence type="ECO:0000313" key="2">
    <source>
        <dbReference type="EMBL" id="KAG0451458.1"/>
    </source>
</evidence>
<proteinExistence type="predicted"/>
<organism evidence="2 3">
    <name type="scientific">Vanilla planifolia</name>
    <name type="common">Vanilla</name>
    <dbReference type="NCBI Taxonomy" id="51239"/>
    <lineage>
        <taxon>Eukaryota</taxon>
        <taxon>Viridiplantae</taxon>
        <taxon>Streptophyta</taxon>
        <taxon>Embryophyta</taxon>
        <taxon>Tracheophyta</taxon>
        <taxon>Spermatophyta</taxon>
        <taxon>Magnoliopsida</taxon>
        <taxon>Liliopsida</taxon>
        <taxon>Asparagales</taxon>
        <taxon>Orchidaceae</taxon>
        <taxon>Vanilloideae</taxon>
        <taxon>Vanilleae</taxon>
        <taxon>Vanilla</taxon>
    </lineage>
</organism>
<accession>A0A835PHC8</accession>
<evidence type="ECO:0000256" key="1">
    <source>
        <dbReference type="SAM" id="Phobius"/>
    </source>
</evidence>
<evidence type="ECO:0000313" key="3">
    <source>
        <dbReference type="Proteomes" id="UP000639772"/>
    </source>
</evidence>
<protein>
    <submittedName>
        <fullName evidence="2">Uncharacterized protein</fullName>
    </submittedName>
</protein>
<keyword evidence="1" id="KW-0812">Transmembrane</keyword>
<name>A0A835PHC8_VANPL</name>
<feature type="transmembrane region" description="Helical" evidence="1">
    <location>
        <begin position="20"/>
        <end position="43"/>
    </location>
</feature>